<gene>
    <name evidence="1" type="ORF">UFOPK1795_00011</name>
    <name evidence="2" type="ORF">UFOPK2275_00314</name>
    <name evidence="3" type="ORF">UFOPK2816_00082</name>
</gene>
<dbReference type="EMBL" id="CAEZUG010000001">
    <property type="protein sequence ID" value="CAB4582785.1"/>
    <property type="molecule type" value="Genomic_DNA"/>
</dbReference>
<dbReference type="EMBL" id="CAEZWQ010000020">
    <property type="protein sequence ID" value="CAB4657597.1"/>
    <property type="molecule type" value="Genomic_DNA"/>
</dbReference>
<dbReference type="Pfam" id="PF11290">
    <property type="entry name" value="DUF3090"/>
    <property type="match status" value="1"/>
</dbReference>
<accession>A0A6J6SSQ3</accession>
<reference evidence="3" key="1">
    <citation type="submission" date="2020-05" db="EMBL/GenBank/DDBJ databases">
        <authorList>
            <person name="Chiriac C."/>
            <person name="Salcher M."/>
            <person name="Ghai R."/>
            <person name="Kavagutti S V."/>
        </authorList>
    </citation>
    <scope>NUCLEOTIDE SEQUENCE</scope>
</reference>
<evidence type="ECO:0000313" key="1">
    <source>
        <dbReference type="EMBL" id="CAB4582785.1"/>
    </source>
</evidence>
<dbReference type="EMBL" id="CAEZZB010000003">
    <property type="protein sequence ID" value="CAB4737813.1"/>
    <property type="molecule type" value="Genomic_DNA"/>
</dbReference>
<sequence length="168" mass="18485">MSFLFDSVDRFVAGTVGQPGERAFFIQAKSGVRLVTVALEKAQVAALAQRLEIVVNDLRKNGLSRLIASETRDDAPLDTPIEPEFEIGAISMAWDETQSMMIIELFEITSEEEEPENCLRVSLNLSVCDAFVKRSKALIGAGRLPCPFCGIPIDAQGHLCPRANGYRR</sequence>
<dbReference type="AlphaFoldDB" id="A0A6J6SSQ3"/>
<dbReference type="InterPro" id="IPR021441">
    <property type="entry name" value="DUF3090"/>
</dbReference>
<evidence type="ECO:0000313" key="3">
    <source>
        <dbReference type="EMBL" id="CAB4737813.1"/>
    </source>
</evidence>
<organism evidence="3">
    <name type="scientific">freshwater metagenome</name>
    <dbReference type="NCBI Taxonomy" id="449393"/>
    <lineage>
        <taxon>unclassified sequences</taxon>
        <taxon>metagenomes</taxon>
        <taxon>ecological metagenomes</taxon>
    </lineage>
</organism>
<evidence type="ECO:0000313" key="2">
    <source>
        <dbReference type="EMBL" id="CAB4657597.1"/>
    </source>
</evidence>
<protein>
    <submittedName>
        <fullName evidence="3">Unannotated protein</fullName>
    </submittedName>
</protein>
<proteinExistence type="predicted"/>
<dbReference type="NCBIfam" id="TIGR03847">
    <property type="entry name" value="conserved hypothetical protein"/>
    <property type="match status" value="1"/>
</dbReference>
<name>A0A6J6SSQ3_9ZZZZ</name>